<evidence type="ECO:0000313" key="14">
    <source>
        <dbReference type="Proteomes" id="UP001275440"/>
    </source>
</evidence>
<dbReference type="Gene3D" id="3.90.550.10">
    <property type="entry name" value="Spore Coat Polysaccharide Biosynthesis Protein SpsA, Chain A"/>
    <property type="match status" value="1"/>
</dbReference>
<dbReference type="Proteomes" id="UP001275440">
    <property type="component" value="Unassembled WGS sequence"/>
</dbReference>
<protein>
    <recommendedName>
        <fullName evidence="9">4,4'-diaponeurosporenoate glycosyltransferase</fullName>
    </recommendedName>
</protein>
<keyword evidence="11" id="KW-0812">Transmembrane</keyword>
<dbReference type="Pfam" id="PF00535">
    <property type="entry name" value="Glycos_transf_2"/>
    <property type="match status" value="1"/>
</dbReference>
<comment type="caution">
    <text evidence="13">The sequence shown here is derived from an EMBL/GenBank/DDBJ whole genome shotgun (WGS) entry which is preliminary data.</text>
</comment>
<dbReference type="InterPro" id="IPR001173">
    <property type="entry name" value="Glyco_trans_2-like"/>
</dbReference>
<evidence type="ECO:0000313" key="13">
    <source>
        <dbReference type="EMBL" id="MDV2477668.1"/>
    </source>
</evidence>
<feature type="region of interest" description="Disordered" evidence="10">
    <location>
        <begin position="421"/>
        <end position="452"/>
    </location>
</feature>
<feature type="domain" description="Glycosyltransferase 2-like" evidence="12">
    <location>
        <begin position="71"/>
        <end position="250"/>
    </location>
</feature>
<dbReference type="SUPFAM" id="SSF53448">
    <property type="entry name" value="Nucleotide-diphospho-sugar transferases"/>
    <property type="match status" value="1"/>
</dbReference>
<dbReference type="PANTHER" id="PTHR43646">
    <property type="entry name" value="GLYCOSYLTRANSFERASE"/>
    <property type="match status" value="1"/>
</dbReference>
<gene>
    <name evidence="13" type="ORF">F8M49_23905</name>
</gene>
<evidence type="ECO:0000259" key="12">
    <source>
        <dbReference type="Pfam" id="PF00535"/>
    </source>
</evidence>
<keyword evidence="14" id="KW-1185">Reference proteome</keyword>
<keyword evidence="11" id="KW-1133">Transmembrane helix</keyword>
<comment type="subcellular location">
    <subcellularLocation>
        <location evidence="1">Cell membrane</location>
    </subcellularLocation>
</comment>
<comment type="pathway">
    <text evidence="7">Carotenoid biosynthesis; staphyloxanthin biosynthesis; staphyloxanthin from farnesyl diphosphate: step 4/5.</text>
</comment>
<comment type="similarity">
    <text evidence="8">Belongs to the glycosyltransferase 2 family. CrtQ subfamily.</text>
</comment>
<evidence type="ECO:0000256" key="6">
    <source>
        <dbReference type="ARBA" id="ARBA00037281"/>
    </source>
</evidence>
<comment type="function">
    <text evidence="6">Catalyzes the glycosylation of 4,4'-diaponeurosporenoate, i.e. the esterification of glucose at the C1'' position with the carboxyl group of 4,4'-diaponeurosporenic acid, to form glycosyl-4,4'-diaponeurosporenoate. This is a step in the biosynthesis of staphyloxanthin, an orange pigment present in most staphylococci strains.</text>
</comment>
<evidence type="ECO:0000256" key="1">
    <source>
        <dbReference type="ARBA" id="ARBA00004236"/>
    </source>
</evidence>
<feature type="compositionally biased region" description="Polar residues" evidence="10">
    <location>
        <begin position="425"/>
        <end position="434"/>
    </location>
</feature>
<evidence type="ECO:0000256" key="2">
    <source>
        <dbReference type="ARBA" id="ARBA00022475"/>
    </source>
</evidence>
<feature type="region of interest" description="Disordered" evidence="10">
    <location>
        <begin position="1"/>
        <end position="22"/>
    </location>
</feature>
<keyword evidence="2" id="KW-1003">Cell membrane</keyword>
<organism evidence="13 14">
    <name type="scientific">Rhodococcus zopfii</name>
    <dbReference type="NCBI Taxonomy" id="43772"/>
    <lineage>
        <taxon>Bacteria</taxon>
        <taxon>Bacillati</taxon>
        <taxon>Actinomycetota</taxon>
        <taxon>Actinomycetes</taxon>
        <taxon>Mycobacteriales</taxon>
        <taxon>Nocardiaceae</taxon>
        <taxon>Rhodococcus</taxon>
    </lineage>
</organism>
<evidence type="ECO:0000256" key="9">
    <source>
        <dbReference type="ARBA" id="ARBA00040345"/>
    </source>
</evidence>
<reference evidence="13 14" key="1">
    <citation type="submission" date="2019-10" db="EMBL/GenBank/DDBJ databases">
        <title>Draft Genome Assembly of Rhodococcus zopfii DSM44189.</title>
        <authorList>
            <person name="Sutton J.M."/>
            <person name="Akob D.M."/>
            <person name="Bushman T.J."/>
        </authorList>
    </citation>
    <scope>NUCLEOTIDE SEQUENCE [LARGE SCALE GENOMIC DNA]</scope>
    <source>
        <strain evidence="13 14">DSM 44189</strain>
    </source>
</reference>
<evidence type="ECO:0000256" key="11">
    <source>
        <dbReference type="SAM" id="Phobius"/>
    </source>
</evidence>
<dbReference type="PANTHER" id="PTHR43646:SF2">
    <property type="entry name" value="GLYCOSYLTRANSFERASE 2-LIKE DOMAIN-CONTAINING PROTEIN"/>
    <property type="match status" value="1"/>
</dbReference>
<keyword evidence="3" id="KW-0328">Glycosyltransferase</keyword>
<sequence length="452" mass="48138">MDADPATRTAPGDNTTSGPVAVTRRMPVVERLTASGAVLAALSATLSIGNALSMPRLRRPGAVETSERVVVCVPARDEETTLPLLIGDLRAQTYPGELRVVVLDDESRDGTLDAAHRAAGEDSRIVVESNTLPPPPGWTGKAAACRRLADLAFAGGPPADVIAFVDADVRLSPDAITATVAELRRRDAALVRPWPEQYADSIAERLLQPLLSFSWMSTTVVAAANRSLRQSLAVACGQFLMFDAAAYRRIGGHEPVASSVTEDLAIARVLRRHGERTVLVSGAGFVGCRMYRNWTDLRMGYTRWLWSAFGGCAGSSAVFTLAAVTYLLPAVVAVLGSGRVRRVGTLGYLAGVIARLGSAISETAPFETAGGNDGAAERTTIDSMVRHVASAGVHPLATVVCAGLVVDSHIRRARNTLSWKDRPLQRSTSTTPSRRVQKRKRRTPMSILDGAV</sequence>
<dbReference type="InterPro" id="IPR029044">
    <property type="entry name" value="Nucleotide-diphossugar_trans"/>
</dbReference>
<evidence type="ECO:0000256" key="10">
    <source>
        <dbReference type="SAM" id="MobiDB-lite"/>
    </source>
</evidence>
<evidence type="ECO:0000256" key="7">
    <source>
        <dbReference type="ARBA" id="ARBA00037904"/>
    </source>
</evidence>
<dbReference type="EMBL" id="WBMO01000005">
    <property type="protein sequence ID" value="MDV2477668.1"/>
    <property type="molecule type" value="Genomic_DNA"/>
</dbReference>
<proteinExistence type="inferred from homology"/>
<keyword evidence="4" id="KW-0808">Transferase</keyword>
<name>A0ABU3WW91_9NOCA</name>
<keyword evidence="5 11" id="KW-0472">Membrane</keyword>
<feature type="transmembrane region" description="Helical" evidence="11">
    <location>
        <begin position="306"/>
        <end position="335"/>
    </location>
</feature>
<evidence type="ECO:0000256" key="5">
    <source>
        <dbReference type="ARBA" id="ARBA00023136"/>
    </source>
</evidence>
<evidence type="ECO:0000256" key="3">
    <source>
        <dbReference type="ARBA" id="ARBA00022676"/>
    </source>
</evidence>
<evidence type="ECO:0000256" key="8">
    <source>
        <dbReference type="ARBA" id="ARBA00038120"/>
    </source>
</evidence>
<evidence type="ECO:0000256" key="4">
    <source>
        <dbReference type="ARBA" id="ARBA00022679"/>
    </source>
</evidence>
<accession>A0ABU3WW91</accession>